<comment type="caution">
    <text evidence="2">The sequence shown here is derived from an EMBL/GenBank/DDBJ whole genome shotgun (WGS) entry which is preliminary data.</text>
</comment>
<organism evidence="2 3">
    <name type="scientific">Sphingomonas sanguinis</name>
    <dbReference type="NCBI Taxonomy" id="33051"/>
    <lineage>
        <taxon>Bacteria</taxon>
        <taxon>Pseudomonadati</taxon>
        <taxon>Pseudomonadota</taxon>
        <taxon>Alphaproteobacteria</taxon>
        <taxon>Sphingomonadales</taxon>
        <taxon>Sphingomonadaceae</taxon>
        <taxon>Sphingomonas</taxon>
    </lineage>
</organism>
<accession>A0A147IXG2</accession>
<protein>
    <recommendedName>
        <fullName evidence="4">NERD domain-containing protein</fullName>
    </recommendedName>
</protein>
<evidence type="ECO:0000313" key="2">
    <source>
        <dbReference type="EMBL" id="KTW00465.1"/>
    </source>
</evidence>
<gene>
    <name evidence="2" type="ORF">SB4_07095</name>
</gene>
<feature type="compositionally biased region" description="Basic and acidic residues" evidence="1">
    <location>
        <begin position="699"/>
        <end position="708"/>
    </location>
</feature>
<sequence length="730" mass="80932">MDPRLSEETVKQTLEKYDRKKLIAHLASVRLDGEAVDRLVAIMREGGLPLIKHPNPTAHTKRVSCLAAVEHHIESALGTDEADKVRDFMALVERIEQGYRQILAASDASDGAKLDPAVRVSALLESGARESGAHQARLMEVLGEGGVLDGHGLSLPGAREGERIDPEVPVDSAVQSVTMSLLMQGYRQRWFDANGALEIPAPVAVGDAEIEAVHPILYYAQSWRFWEHIEEDTRYFGGDVVRLDANAIPEDWRAQGVEEVWRHDPEWLEWSRIDFAANQRLAQQLGQNYFEVVHSGVAAKATGIAGSAALAPTAFITVEEMHSLWALRQALSIEPTQHCERYFNLTLIEWLRGYSALRALAADTDAAGGIQVMPRRDLIRTLQRLGLAGRAAETFIGHALLCRSSRDLFDTPLIAVEGEQVLLYGPSLAAMIPAQVMLSRLSSLKQSFEIRGKSFEKAMLGLMLAQGLKAVSVEERHGGETYDYDLLIRWDPYVFLFECKSRSLSGGNKVRSYRFLCETNSQISQVKRLVDGLERYPDILDRHLGDGASQLKLVPCVLNALPFAAGEIDGVYFCDASGVGRLFESGQFNNVLASRDRSTIKLPSYRLWAGETIAPEDLMRQLEASPSGGWRSRKCDGRSVSPTWLRACSPRPTVSCATHSPITNGSPRFARRAQHKRRRASPLIRDLAQSGPKLFCDERRTTNDERRTLSSGLNERQLSGSASGTWNDRL</sequence>
<feature type="compositionally biased region" description="Basic residues" evidence="1">
    <location>
        <begin position="669"/>
        <end position="680"/>
    </location>
</feature>
<evidence type="ECO:0000313" key="3">
    <source>
        <dbReference type="Proteomes" id="UP000074072"/>
    </source>
</evidence>
<reference evidence="2 3" key="1">
    <citation type="journal article" date="2016" name="Front. Microbiol.">
        <title>Genomic Resource of Rice Seed Associated Bacteria.</title>
        <authorList>
            <person name="Midha S."/>
            <person name="Bansal K."/>
            <person name="Sharma S."/>
            <person name="Kumar N."/>
            <person name="Patil P.P."/>
            <person name="Chaudhry V."/>
            <person name="Patil P.B."/>
        </authorList>
    </citation>
    <scope>NUCLEOTIDE SEQUENCE [LARGE SCALE GENOMIC DNA]</scope>
    <source>
        <strain evidence="2 3">SB4</strain>
    </source>
</reference>
<dbReference type="PATRIC" id="fig|33051.4.peg.2097"/>
<feature type="region of interest" description="Disordered" evidence="1">
    <location>
        <begin position="699"/>
        <end position="730"/>
    </location>
</feature>
<dbReference type="EMBL" id="LDTE01000037">
    <property type="protein sequence ID" value="KTW00465.1"/>
    <property type="molecule type" value="Genomic_DNA"/>
</dbReference>
<feature type="compositionally biased region" description="Polar residues" evidence="1">
    <location>
        <begin position="709"/>
        <end position="730"/>
    </location>
</feature>
<dbReference type="Proteomes" id="UP000074072">
    <property type="component" value="Unassembled WGS sequence"/>
</dbReference>
<dbReference type="AlphaFoldDB" id="A0A147IXG2"/>
<evidence type="ECO:0008006" key="4">
    <source>
        <dbReference type="Google" id="ProtNLM"/>
    </source>
</evidence>
<name>A0A147IXG2_9SPHN</name>
<proteinExistence type="predicted"/>
<evidence type="ECO:0000256" key="1">
    <source>
        <dbReference type="SAM" id="MobiDB-lite"/>
    </source>
</evidence>
<feature type="region of interest" description="Disordered" evidence="1">
    <location>
        <begin position="659"/>
        <end position="682"/>
    </location>
</feature>